<keyword evidence="4" id="KW-1185">Reference proteome</keyword>
<sequence>TPFGVHQPSSLQFGDSKKLLQSCPEAKALDTPWSVSTLYNRNLYFYIYWIQHHLLVTAIGTVGCLILLLWQRGLFAMGCAGKVQSA</sequence>
<keyword evidence="1" id="KW-1133">Transmembrane helix</keyword>
<keyword evidence="1" id="KW-0812">Transmembrane</keyword>
<dbReference type="AlphaFoldDB" id="A0A9P1DKS3"/>
<evidence type="ECO:0000256" key="1">
    <source>
        <dbReference type="SAM" id="Phobius"/>
    </source>
</evidence>
<protein>
    <submittedName>
        <fullName evidence="2">Uncharacterized protein</fullName>
    </submittedName>
</protein>
<organism evidence="2">
    <name type="scientific">Cladocopium goreaui</name>
    <dbReference type="NCBI Taxonomy" id="2562237"/>
    <lineage>
        <taxon>Eukaryota</taxon>
        <taxon>Sar</taxon>
        <taxon>Alveolata</taxon>
        <taxon>Dinophyceae</taxon>
        <taxon>Suessiales</taxon>
        <taxon>Symbiodiniaceae</taxon>
        <taxon>Cladocopium</taxon>
    </lineage>
</organism>
<evidence type="ECO:0000313" key="3">
    <source>
        <dbReference type="EMBL" id="CAL1165412.1"/>
    </source>
</evidence>
<comment type="caution">
    <text evidence="2">The sequence shown here is derived from an EMBL/GenBank/DDBJ whole genome shotgun (WGS) entry which is preliminary data.</text>
</comment>
<accession>A0A9P1DKS3</accession>
<name>A0A9P1DKS3_9DINO</name>
<feature type="non-terminal residue" evidence="2">
    <location>
        <position position="1"/>
    </location>
</feature>
<keyword evidence="1" id="KW-0472">Membrane</keyword>
<dbReference type="EMBL" id="CAMXCT020005325">
    <property type="protein sequence ID" value="CAL1165412.1"/>
    <property type="molecule type" value="Genomic_DNA"/>
</dbReference>
<reference evidence="3" key="2">
    <citation type="submission" date="2024-04" db="EMBL/GenBank/DDBJ databases">
        <authorList>
            <person name="Chen Y."/>
            <person name="Shah S."/>
            <person name="Dougan E. K."/>
            <person name="Thang M."/>
            <person name="Chan C."/>
        </authorList>
    </citation>
    <scope>NUCLEOTIDE SEQUENCE [LARGE SCALE GENOMIC DNA]</scope>
</reference>
<reference evidence="2" key="1">
    <citation type="submission" date="2022-10" db="EMBL/GenBank/DDBJ databases">
        <authorList>
            <person name="Chen Y."/>
            <person name="Dougan E. K."/>
            <person name="Chan C."/>
            <person name="Rhodes N."/>
            <person name="Thang M."/>
        </authorList>
    </citation>
    <scope>NUCLEOTIDE SEQUENCE</scope>
</reference>
<dbReference type="EMBL" id="CAMXCT030005325">
    <property type="protein sequence ID" value="CAL4799349.1"/>
    <property type="molecule type" value="Genomic_DNA"/>
</dbReference>
<evidence type="ECO:0000313" key="2">
    <source>
        <dbReference type="EMBL" id="CAI4012037.1"/>
    </source>
</evidence>
<evidence type="ECO:0000313" key="4">
    <source>
        <dbReference type="Proteomes" id="UP001152797"/>
    </source>
</evidence>
<feature type="transmembrane region" description="Helical" evidence="1">
    <location>
        <begin position="46"/>
        <end position="70"/>
    </location>
</feature>
<dbReference type="EMBL" id="CAMXCT010005325">
    <property type="protein sequence ID" value="CAI4012037.1"/>
    <property type="molecule type" value="Genomic_DNA"/>
</dbReference>
<dbReference type="Proteomes" id="UP001152797">
    <property type="component" value="Unassembled WGS sequence"/>
</dbReference>
<gene>
    <name evidence="2" type="ORF">C1SCF055_LOCUS37146</name>
</gene>
<proteinExistence type="predicted"/>